<dbReference type="Gene3D" id="3.40.50.1820">
    <property type="entry name" value="alpha/beta hydrolase"/>
    <property type="match status" value="1"/>
</dbReference>
<comment type="caution">
    <text evidence="1">The sequence shown here is derived from an EMBL/GenBank/DDBJ whole genome shotgun (WGS) entry which is preliminary data.</text>
</comment>
<evidence type="ECO:0000313" key="2">
    <source>
        <dbReference type="Proteomes" id="UP000482800"/>
    </source>
</evidence>
<reference evidence="1 2" key="1">
    <citation type="submission" date="2020-03" db="EMBL/GenBank/DDBJ databases">
        <title>Whole genome shotgun sequence of Phytohabitans houttuyneae NBRC 108639.</title>
        <authorList>
            <person name="Komaki H."/>
            <person name="Tamura T."/>
        </authorList>
    </citation>
    <scope>NUCLEOTIDE SEQUENCE [LARGE SCALE GENOMIC DNA]</scope>
    <source>
        <strain evidence="1 2">NBRC 108639</strain>
    </source>
</reference>
<evidence type="ECO:0000313" key="1">
    <source>
        <dbReference type="EMBL" id="GFJ81827.1"/>
    </source>
</evidence>
<sequence length="424" mass="44885">MGSELRDAADRVVWGLRPSLLVEALGSTAGRRRLLHTLADVDTPLAAVRPMTVAAGLPRLGTVESNVPILRRLRREAVREPDAFVAFPYDWRQPVEAVASRFADFAEAHLRRWRRNPLGGPEAMLSLVCHSMGGLVAQHFVDVLGGRDSVRTTITLGTPFYGSIRAVTAIAEGPAAPFGGMRRTMRDLARAFPSIYDLLPRYRCVVAGDGLRALTVADVASVGGDAGLAEAANARHARAAAARAKAGPGGLRARVGLAQPTAQTVRFDSGAAYPLFHHGGEDRGGDGTVARDAAAPAGAQPHYVPQKHARLATTAEAFEFVRAVLTERPLGEPLGDGFGVDLPEVVRPGEPFEVIVRLPPGVPATCVVTDTETERQVAVVEPRPRDGWQVAAVTLPSPGLYRADVKAGGFSAVGDLVLAIADLD</sequence>
<dbReference type="GO" id="GO:0008374">
    <property type="term" value="F:O-acyltransferase activity"/>
    <property type="evidence" value="ECO:0007669"/>
    <property type="project" value="InterPro"/>
</dbReference>
<proteinExistence type="predicted"/>
<dbReference type="Proteomes" id="UP000482800">
    <property type="component" value="Unassembled WGS sequence"/>
</dbReference>
<dbReference type="Pfam" id="PF02450">
    <property type="entry name" value="LCAT"/>
    <property type="match status" value="1"/>
</dbReference>
<gene>
    <name evidence="1" type="ORF">Phou_060070</name>
</gene>
<reference evidence="1 2" key="2">
    <citation type="submission" date="2020-03" db="EMBL/GenBank/DDBJ databases">
        <authorList>
            <person name="Ichikawa N."/>
            <person name="Kimura A."/>
            <person name="Kitahashi Y."/>
            <person name="Uohara A."/>
        </authorList>
    </citation>
    <scope>NUCLEOTIDE SEQUENCE [LARGE SCALE GENOMIC DNA]</scope>
    <source>
        <strain evidence="1 2">NBRC 108639</strain>
    </source>
</reference>
<dbReference type="AlphaFoldDB" id="A0A6V8KJE4"/>
<keyword evidence="2" id="KW-1185">Reference proteome</keyword>
<dbReference type="GO" id="GO:0006629">
    <property type="term" value="P:lipid metabolic process"/>
    <property type="evidence" value="ECO:0007669"/>
    <property type="project" value="InterPro"/>
</dbReference>
<dbReference type="InterPro" id="IPR029058">
    <property type="entry name" value="AB_hydrolase_fold"/>
</dbReference>
<dbReference type="EMBL" id="BLPF01000002">
    <property type="protein sequence ID" value="GFJ81827.1"/>
    <property type="molecule type" value="Genomic_DNA"/>
</dbReference>
<evidence type="ECO:0008006" key="3">
    <source>
        <dbReference type="Google" id="ProtNLM"/>
    </source>
</evidence>
<accession>A0A6V8KJE4</accession>
<organism evidence="1 2">
    <name type="scientific">Phytohabitans houttuyneae</name>
    <dbReference type="NCBI Taxonomy" id="1076126"/>
    <lineage>
        <taxon>Bacteria</taxon>
        <taxon>Bacillati</taxon>
        <taxon>Actinomycetota</taxon>
        <taxon>Actinomycetes</taxon>
        <taxon>Micromonosporales</taxon>
        <taxon>Micromonosporaceae</taxon>
    </lineage>
</organism>
<name>A0A6V8KJE4_9ACTN</name>
<dbReference type="SUPFAM" id="SSF53474">
    <property type="entry name" value="alpha/beta-Hydrolases"/>
    <property type="match status" value="1"/>
</dbReference>
<protein>
    <recommendedName>
        <fullName evidence="3">Lecithin:cholesterol acyltransferase</fullName>
    </recommendedName>
</protein>
<dbReference type="InterPro" id="IPR003386">
    <property type="entry name" value="LACT/PDAT_acylTrfase"/>
</dbReference>